<evidence type="ECO:0000313" key="2">
    <source>
        <dbReference type="Proteomes" id="UP000075787"/>
    </source>
</evidence>
<organism evidence="1 2">
    <name type="scientific">Tistrella mobilis</name>
    <dbReference type="NCBI Taxonomy" id="171437"/>
    <lineage>
        <taxon>Bacteria</taxon>
        <taxon>Pseudomonadati</taxon>
        <taxon>Pseudomonadota</taxon>
        <taxon>Alphaproteobacteria</taxon>
        <taxon>Geminicoccales</taxon>
        <taxon>Geminicoccaceae</taxon>
        <taxon>Tistrella</taxon>
    </lineage>
</organism>
<gene>
    <name evidence="1" type="ORF">AUP44_20605</name>
</gene>
<accession>A0A161R7U6</accession>
<comment type="caution">
    <text evidence="1">The sequence shown here is derived from an EMBL/GenBank/DDBJ whole genome shotgun (WGS) entry which is preliminary data.</text>
</comment>
<dbReference type="InterPro" id="IPR012334">
    <property type="entry name" value="Pectin_lyas_fold"/>
</dbReference>
<dbReference type="SUPFAM" id="SSF51126">
    <property type="entry name" value="Pectin lyase-like"/>
    <property type="match status" value="1"/>
</dbReference>
<dbReference type="Proteomes" id="UP000075787">
    <property type="component" value="Unassembled WGS sequence"/>
</dbReference>
<name>A0A161R7U6_9PROT</name>
<dbReference type="AlphaFoldDB" id="A0A161R7U6"/>
<dbReference type="RefSeq" id="WP_062761617.1">
    <property type="nucleotide sequence ID" value="NZ_LPZR01000028.1"/>
</dbReference>
<sequence>MAIFTYLTVAAMQQPPVGALPSPGDTAIVAGYHVYDDDGGGTFRLELPDGAYEHRIDGGMVFDCVRSDTSTRIGVWRRIDQGPVRTAWYGIGNVRAIGTEIAPVTATAERIEKAIAAAGVGEAVIVSGSITLDRTVHMSKTVQLKGEGEGWDRPVIKAGENLKVMFTREASTRFWVTGISFEGWVDPTAQTIGNVARGTAGIGTRTIGFVLFNDDTEADLDCEFAFCRFYRMKVGILAMGRSVLTTRTHFSSCRYGIVVAPSDTAGGETDSSVRALTFHANRFHSCGSHYDLPDLSLVVEIEADGTGAAFDGLSEGDFVVFHKGSSTSDLLEGSVLVVGPSNTLYDRPWPGLFVAGAPDAAAWGALQINVDAKLVGATLDRTSTCIMTVGLANRLKGGLISDVYVDDCRRFYHGAMGEMRIAGVTGYRGYGTMIETPAEGLFETKPGISGAVQGCQWTCNLDVTRSGAAMVIRSSGLVIADNLIVDPAGSGITVAGQRCVVRGNVVRRPRSGGWGIDVNGVKCVVTGNVVDQPGSAGGVQVLGAANISTGNEVLV</sequence>
<dbReference type="InterPro" id="IPR011050">
    <property type="entry name" value="Pectin_lyase_fold/virulence"/>
</dbReference>
<proteinExistence type="predicted"/>
<evidence type="ECO:0000313" key="1">
    <source>
        <dbReference type="EMBL" id="KYO57313.1"/>
    </source>
</evidence>
<reference evidence="1 2" key="1">
    <citation type="submission" date="2015-12" db="EMBL/GenBank/DDBJ databases">
        <title>Genome sequence of Tistrella mobilis MCCC 1A02139.</title>
        <authorList>
            <person name="Lu L."/>
            <person name="Lai Q."/>
            <person name="Shao Z."/>
            <person name="Qian P."/>
        </authorList>
    </citation>
    <scope>NUCLEOTIDE SEQUENCE [LARGE SCALE GENOMIC DNA]</scope>
    <source>
        <strain evidence="1 2">MCCC 1A02139</strain>
    </source>
</reference>
<dbReference type="EMBL" id="LPZR01000028">
    <property type="protein sequence ID" value="KYO57313.1"/>
    <property type="molecule type" value="Genomic_DNA"/>
</dbReference>
<protein>
    <submittedName>
        <fullName evidence="1">Uncharacterized protein</fullName>
    </submittedName>
</protein>
<dbReference type="Gene3D" id="2.160.20.10">
    <property type="entry name" value="Single-stranded right-handed beta-helix, Pectin lyase-like"/>
    <property type="match status" value="1"/>
</dbReference>